<keyword evidence="3" id="KW-1185">Reference proteome</keyword>
<name>A0ABY9XGH5_9GAMM</name>
<feature type="chain" id="PRO_5045505812" evidence="1">
    <location>
        <begin position="20"/>
        <end position="140"/>
    </location>
</feature>
<evidence type="ECO:0000313" key="3">
    <source>
        <dbReference type="Proteomes" id="UP001300348"/>
    </source>
</evidence>
<feature type="signal peptide" evidence="1">
    <location>
        <begin position="1"/>
        <end position="19"/>
    </location>
</feature>
<proteinExistence type="predicted"/>
<dbReference type="RefSeq" id="WP_189760579.1">
    <property type="nucleotide sequence ID" value="NZ_CAWPOQ010000349.1"/>
</dbReference>
<gene>
    <name evidence="2" type="ORF">QL112_018045</name>
</gene>
<keyword evidence="1" id="KW-0732">Signal</keyword>
<accession>A0ABY9XGH5</accession>
<dbReference type="EMBL" id="CP133647">
    <property type="protein sequence ID" value="WNH01670.1"/>
    <property type="molecule type" value="Genomic_DNA"/>
</dbReference>
<protein>
    <submittedName>
        <fullName evidence="2">Uncharacterized protein</fullName>
    </submittedName>
</protein>
<organism evidence="2 3">
    <name type="scientific">Xenorhabdus griffiniae</name>
    <dbReference type="NCBI Taxonomy" id="351672"/>
    <lineage>
        <taxon>Bacteria</taxon>
        <taxon>Pseudomonadati</taxon>
        <taxon>Pseudomonadota</taxon>
        <taxon>Gammaproteobacteria</taxon>
        <taxon>Enterobacterales</taxon>
        <taxon>Morganellaceae</taxon>
        <taxon>Xenorhabdus</taxon>
    </lineage>
</organism>
<reference evidence="2 3" key="1">
    <citation type="journal article" date="2023" name="Access Microbiol">
        <title>The genome of a steinernematid-associated Pseudomonas piscis bacterium encodes the biosynthesis of insect toxins.</title>
        <authorList>
            <person name="Awori R.M."/>
            <person name="Hendre P."/>
            <person name="Amugune N.O."/>
        </authorList>
    </citation>
    <scope>NUCLEOTIDE SEQUENCE [LARGE SCALE GENOMIC DNA]</scope>
    <source>
        <strain evidence="2 3">97</strain>
    </source>
</reference>
<dbReference type="GeneID" id="88857500"/>
<sequence>MIKNIVFLSLLSFSVNSFAFDIYSEIICLSSHGEKPINIKYVNVYSQKYNARLGYIKYEKSATAIPIVLVDEYYETFEDEPYVTTTVWNEIIQGKFNGTYTVVIHGPLFSFNYMNKNGKQIEFEERMDSYAEGMKKCAWE</sequence>
<evidence type="ECO:0000256" key="1">
    <source>
        <dbReference type="SAM" id="SignalP"/>
    </source>
</evidence>
<evidence type="ECO:0000313" key="2">
    <source>
        <dbReference type="EMBL" id="WNH01670.1"/>
    </source>
</evidence>
<dbReference type="Proteomes" id="UP001300348">
    <property type="component" value="Chromosome"/>
</dbReference>